<feature type="binding site" evidence="12">
    <location>
        <position position="96"/>
    </location>
    <ligand>
        <name>Zn(2+)</name>
        <dbReference type="ChEBI" id="CHEBI:29105"/>
        <label>1</label>
        <note>catalytic</note>
    </ligand>
</feature>
<evidence type="ECO:0000256" key="10">
    <source>
        <dbReference type="PIRSR" id="PIRSR004803-1"/>
    </source>
</evidence>
<dbReference type="PATRIC" id="fig|1618439.3.peg.235"/>
<evidence type="ECO:0000256" key="8">
    <source>
        <dbReference type="ARBA" id="ARBA00022884"/>
    </source>
</evidence>
<keyword evidence="2 9" id="KW-0540">Nuclease</keyword>
<dbReference type="Proteomes" id="UP000034661">
    <property type="component" value="Unassembled WGS sequence"/>
</dbReference>
<dbReference type="InterPro" id="IPR042173">
    <property type="entry name" value="RNase_J_2"/>
</dbReference>
<proteinExistence type="inferred from homology"/>
<dbReference type="AlphaFoldDB" id="A0A0G1UNN8"/>
<dbReference type="Pfam" id="PF00753">
    <property type="entry name" value="Lactamase_B"/>
    <property type="match status" value="1"/>
</dbReference>
<dbReference type="SUPFAM" id="SSF56281">
    <property type="entry name" value="Metallo-hydrolase/oxidoreductase"/>
    <property type="match status" value="1"/>
</dbReference>
<keyword evidence="1 9" id="KW-0963">Cytoplasm</keyword>
<keyword evidence="4 9" id="KW-0255">Endonuclease</keyword>
<dbReference type="Pfam" id="PF07521">
    <property type="entry name" value="RMMBL"/>
    <property type="match status" value="1"/>
</dbReference>
<feature type="binding site" evidence="11">
    <location>
        <begin position="254"/>
        <end position="256"/>
    </location>
    <ligand>
        <name>substrate</name>
    </ligand>
</feature>
<evidence type="ECO:0000256" key="3">
    <source>
        <dbReference type="ARBA" id="ARBA00022723"/>
    </source>
</evidence>
<feature type="binding site" evidence="12">
    <location>
        <position position="163"/>
    </location>
    <ligand>
        <name>Zn(2+)</name>
        <dbReference type="ChEBI" id="CHEBI:29105"/>
        <label>1</label>
        <note>catalytic</note>
    </ligand>
</feature>
<evidence type="ECO:0000256" key="5">
    <source>
        <dbReference type="ARBA" id="ARBA00022801"/>
    </source>
</evidence>
<evidence type="ECO:0000256" key="9">
    <source>
        <dbReference type="HAMAP-Rule" id="MF_01491"/>
    </source>
</evidence>
<dbReference type="PIRSF" id="PIRSF004803">
    <property type="entry name" value="RnjA"/>
    <property type="match status" value="1"/>
</dbReference>
<comment type="cofactor">
    <cofactor evidence="12">
        <name>Zn(2+)</name>
        <dbReference type="ChEBI" id="CHEBI:29105"/>
    </cofactor>
    <text evidence="12">Binds 2 Zn(2+) ions per subunit. It is not clear if Zn(2+) or Mg(2+) is physiologically important.</text>
</comment>
<keyword evidence="3 12" id="KW-0479">Metal-binding</keyword>
<dbReference type="GO" id="GO:0008270">
    <property type="term" value="F:zinc ion binding"/>
    <property type="evidence" value="ECO:0007669"/>
    <property type="project" value="InterPro"/>
</dbReference>
<dbReference type="PANTHER" id="PTHR43694">
    <property type="entry name" value="RIBONUCLEASE J"/>
    <property type="match status" value="1"/>
</dbReference>
<keyword evidence="7 9" id="KW-0269">Exonuclease</keyword>
<evidence type="ECO:0000256" key="7">
    <source>
        <dbReference type="ARBA" id="ARBA00022839"/>
    </source>
</evidence>
<dbReference type="PANTHER" id="PTHR43694:SF1">
    <property type="entry name" value="RIBONUCLEASE J"/>
    <property type="match status" value="1"/>
</dbReference>
<comment type="caution">
    <text evidence="15">The sequence shown here is derived from an EMBL/GenBank/DDBJ whole genome shotgun (WGS) entry which is preliminary data.</text>
</comment>
<dbReference type="Pfam" id="PF17770">
    <property type="entry name" value="RNase_J_C"/>
    <property type="match status" value="1"/>
</dbReference>
<reference evidence="15 16" key="1">
    <citation type="journal article" date="2015" name="Nature">
        <title>rRNA introns, odd ribosomes, and small enigmatic genomes across a large radiation of phyla.</title>
        <authorList>
            <person name="Brown C.T."/>
            <person name="Hug L.A."/>
            <person name="Thomas B.C."/>
            <person name="Sharon I."/>
            <person name="Castelle C.J."/>
            <person name="Singh A."/>
            <person name="Wilkins M.J."/>
            <person name="Williams K.H."/>
            <person name="Banfield J.F."/>
        </authorList>
    </citation>
    <scope>NUCLEOTIDE SEQUENCE [LARGE SCALE GENOMIC DNA]</scope>
</reference>
<evidence type="ECO:0000313" key="15">
    <source>
        <dbReference type="EMBL" id="KKU95852.1"/>
    </source>
</evidence>
<dbReference type="CDD" id="cd07714">
    <property type="entry name" value="RNaseJ_MBL-fold"/>
    <property type="match status" value="1"/>
</dbReference>
<dbReference type="InterPro" id="IPR011108">
    <property type="entry name" value="RMMBL"/>
</dbReference>
<evidence type="ECO:0000256" key="6">
    <source>
        <dbReference type="ARBA" id="ARBA00022833"/>
    </source>
</evidence>
<name>A0A0G1UNN8_9BACT</name>
<sequence length="578" mass="64289">MHTNYTNKKQDRRVFEGSSSSGKDSLRIFPLGGIGNVTKNMYVYEYRFDGKLRDILLVDCGIGFPDPDMYGVDLVIPDVRYLEDKKQYIRGLVFTHGHDDHIGGIQYIYFKLGNVPMWGTTLTAAFANIKLTERKLKGRVTPVDFDRVLQIGPFTVSFNRVTHSVPDAAHLVITTPLGIIYHGSDFKFDFDPLDGKKSELEKINAAGKKGVLCLLTDCLGSERPGFTPSEQVVGTTLAKELALAPGKVLFTTQSSNISRIQLAIDLALKYGRKIAFFGRSIDQNVEAALKLGFMRFPREAIIRDQDLRRLPAVKQFLIVAGAQGQEGSALSRVANDDHKFVRVGEGDTVVFSADPIPGNEHSVNVVIEELYRRGARVSYSDIMEDLHVSGHGSQGDLMLLLSAVGPKYILPIGGTYKHMMQYRRLAADLGYNKRDVLIPEEGQVLEFRPGVPPRVVETIELENVMVDGLGVGDVGNVVLRDRQTIATEGIVVIVVPIAKSTGQVTAEPDIISRGFIYMKESGRLLDDARRVVSQSLRLKKGRILDWRFVRKQVGENLEMFLFKETGRRPLIVPVIVEV</sequence>
<dbReference type="HAMAP" id="MF_01491">
    <property type="entry name" value="RNase_J_bact"/>
    <property type="match status" value="1"/>
</dbReference>
<dbReference type="InterPro" id="IPR055132">
    <property type="entry name" value="RNase_J_b_CASP"/>
</dbReference>
<feature type="binding site" evidence="12">
    <location>
        <position position="101"/>
    </location>
    <ligand>
        <name>Zn(2+)</name>
        <dbReference type="ChEBI" id="CHEBI:29105"/>
        <label>1</label>
        <note>catalytic</note>
    </ligand>
</feature>
<keyword evidence="5 9" id="KW-0378">Hydrolase</keyword>
<evidence type="ECO:0000256" key="4">
    <source>
        <dbReference type="ARBA" id="ARBA00022759"/>
    </source>
</evidence>
<keyword evidence="8 9" id="KW-0694">RNA-binding</keyword>
<dbReference type="GO" id="GO:0003723">
    <property type="term" value="F:RNA binding"/>
    <property type="evidence" value="ECO:0007669"/>
    <property type="project" value="UniProtKB-UniRule"/>
</dbReference>
<evidence type="ECO:0000256" key="12">
    <source>
        <dbReference type="PIRSR" id="PIRSR004803-3"/>
    </source>
</evidence>
<dbReference type="GO" id="GO:0004521">
    <property type="term" value="F:RNA endonuclease activity"/>
    <property type="evidence" value="ECO:0007669"/>
    <property type="project" value="UniProtKB-UniRule"/>
</dbReference>
<gene>
    <name evidence="9" type="primary">rnj</name>
    <name evidence="15" type="ORF">UY27_C0007G0020</name>
</gene>
<dbReference type="EC" id="3.1.-.-" evidence="9"/>
<dbReference type="Gene3D" id="3.10.20.580">
    <property type="match status" value="1"/>
</dbReference>
<feature type="binding site" evidence="12">
    <location>
        <position position="467"/>
    </location>
    <ligand>
        <name>Ca(2+)</name>
        <dbReference type="ChEBI" id="CHEBI:29108"/>
    </ligand>
</feature>
<dbReference type="InterPro" id="IPR001279">
    <property type="entry name" value="Metallo-B-lactamas"/>
</dbReference>
<accession>A0A0G1UNN8</accession>
<dbReference type="Pfam" id="PF22505">
    <property type="entry name" value="RNase_J_b_CASP"/>
    <property type="match status" value="1"/>
</dbReference>
<comment type="similarity">
    <text evidence="9">Belongs to the metallo-beta-lactamase superfamily. RNA-metabolizing metallo-beta-lactamase-like family. Bacterial RNase J subfamily.</text>
</comment>
<feature type="active site" description="Proton donor" evidence="10">
    <location>
        <position position="217"/>
    </location>
</feature>
<feature type="domain" description="Metallo-beta-lactamase" evidence="14">
    <location>
        <begin position="38"/>
        <end position="237"/>
    </location>
</feature>
<evidence type="ECO:0000256" key="13">
    <source>
        <dbReference type="SAM" id="MobiDB-lite"/>
    </source>
</evidence>
<feature type="region of interest" description="Disordered" evidence="13">
    <location>
        <begin position="1"/>
        <end position="22"/>
    </location>
</feature>
<dbReference type="GO" id="GO:0005737">
    <property type="term" value="C:cytoplasm"/>
    <property type="evidence" value="ECO:0007669"/>
    <property type="project" value="UniProtKB-SubCell"/>
</dbReference>
<keyword evidence="9" id="KW-0698">rRNA processing</keyword>
<feature type="binding site" evidence="12">
    <location>
        <position position="98"/>
    </location>
    <ligand>
        <name>Zn(2+)</name>
        <dbReference type="ChEBI" id="CHEBI:29105"/>
        <label>1</label>
        <note>catalytic</note>
    </ligand>
</feature>
<dbReference type="Gene3D" id="3.60.15.10">
    <property type="entry name" value="Ribonuclease Z/Hydroxyacylglutathione hydrolase-like"/>
    <property type="match status" value="1"/>
</dbReference>
<organism evidence="15 16">
    <name type="scientific">Candidatus Gottesmanbacteria bacterium GW2011_GWA1_48_13</name>
    <dbReference type="NCBI Taxonomy" id="1618439"/>
    <lineage>
        <taxon>Bacteria</taxon>
        <taxon>Candidatus Gottesmaniibacteriota</taxon>
    </lineage>
</organism>
<feature type="binding site" evidence="12">
    <location>
        <position position="73"/>
    </location>
    <ligand>
        <name>Ca(2+)</name>
        <dbReference type="ChEBI" id="CHEBI:29108"/>
    </ligand>
</feature>
<evidence type="ECO:0000256" key="2">
    <source>
        <dbReference type="ARBA" id="ARBA00022722"/>
    </source>
</evidence>
<dbReference type="GO" id="GO:0006364">
    <property type="term" value="P:rRNA processing"/>
    <property type="evidence" value="ECO:0007669"/>
    <property type="project" value="UniProtKB-UniRule"/>
</dbReference>
<dbReference type="GO" id="GO:0004534">
    <property type="term" value="F:5'-3' RNA exonuclease activity"/>
    <property type="evidence" value="ECO:0007669"/>
    <property type="project" value="UniProtKB-UniRule"/>
</dbReference>
<dbReference type="InterPro" id="IPR036866">
    <property type="entry name" value="RibonucZ/Hydroxyglut_hydro"/>
</dbReference>
<comment type="subunit">
    <text evidence="9">Homodimer, may be a subunit of the RNA degradosome.</text>
</comment>
<comment type="subcellular location">
    <subcellularLocation>
        <location evidence="9">Cytoplasm</location>
    </subcellularLocation>
</comment>
<evidence type="ECO:0000313" key="16">
    <source>
        <dbReference type="Proteomes" id="UP000034661"/>
    </source>
</evidence>
<feature type="active site" description="Proton acceptor" evidence="10">
    <location>
        <position position="391"/>
    </location>
</feature>
<evidence type="ECO:0000256" key="1">
    <source>
        <dbReference type="ARBA" id="ARBA00022490"/>
    </source>
</evidence>
<keyword evidence="12" id="KW-0106">Calcium</keyword>
<evidence type="ECO:0000259" key="14">
    <source>
        <dbReference type="SMART" id="SM00849"/>
    </source>
</evidence>
<dbReference type="InterPro" id="IPR030854">
    <property type="entry name" value="RNase_J_bac"/>
</dbReference>
<evidence type="ECO:0000256" key="11">
    <source>
        <dbReference type="PIRSR" id="PIRSR004803-2"/>
    </source>
</evidence>
<comment type="cofactor">
    <cofactor evidence="12">
        <name>Ca(2+)</name>
        <dbReference type="ChEBI" id="CHEBI:29108"/>
    </cofactor>
    <text evidence="12">Binds 1 Ca(2+) cation per subunit. Seen in 1 crystal structure, it is not clear if it is physiologically important.</text>
</comment>
<feature type="binding site" evidence="12">
    <location>
        <position position="185"/>
    </location>
    <ligand>
        <name>Zn(2+)</name>
        <dbReference type="ChEBI" id="CHEBI:29105"/>
        <label>1</label>
        <note>catalytic</note>
    </ligand>
</feature>
<protein>
    <recommendedName>
        <fullName evidence="9">Ribonuclease J</fullName>
        <shortName evidence="9">RNase J</shortName>
        <ecNumber evidence="9">3.1.-.-</ecNumber>
    </recommendedName>
</protein>
<keyword evidence="6 12" id="KW-0862">Zinc</keyword>
<comment type="function">
    <text evidence="9">An RNase that has 5'-3' exonuclease and possibly endonuclease activity. Involved in maturation of rRNA and in some organisms also mRNA maturation and/or decay.</text>
</comment>
<feature type="binding site" evidence="9 11">
    <location>
        <begin position="387"/>
        <end position="391"/>
    </location>
    <ligand>
        <name>substrate</name>
    </ligand>
</feature>
<dbReference type="InterPro" id="IPR004613">
    <property type="entry name" value="RNase_J"/>
</dbReference>
<dbReference type="SMART" id="SM00849">
    <property type="entry name" value="Lactamase_B"/>
    <property type="match status" value="1"/>
</dbReference>
<feature type="binding site" evidence="12">
    <location>
        <position position="100"/>
    </location>
    <ligand>
        <name>Zn(2+)</name>
        <dbReference type="ChEBI" id="CHEBI:29105"/>
        <label>1</label>
        <note>catalytic</note>
    </ligand>
</feature>
<dbReference type="InterPro" id="IPR041636">
    <property type="entry name" value="RNase_J_C"/>
</dbReference>
<dbReference type="Gene3D" id="3.40.50.10710">
    <property type="entry name" value="Metallo-hydrolase/oxidoreductase"/>
    <property type="match status" value="1"/>
</dbReference>
<dbReference type="EMBL" id="LCPJ01000007">
    <property type="protein sequence ID" value="KKU95852.1"/>
    <property type="molecule type" value="Genomic_DNA"/>
</dbReference>
<feature type="binding site" evidence="12">
    <location>
        <position position="71"/>
    </location>
    <ligand>
        <name>Ca(2+)</name>
        <dbReference type="ChEBI" id="CHEBI:29108"/>
    </ligand>
</feature>
<dbReference type="NCBIfam" id="TIGR00649">
    <property type="entry name" value="MG423"/>
    <property type="match status" value="1"/>
</dbReference>